<feature type="binding site" evidence="6">
    <location>
        <position position="171"/>
    </location>
    <ligand>
        <name>substrate</name>
    </ligand>
</feature>
<dbReference type="Gene3D" id="3.60.70.12">
    <property type="entry name" value="L-amino peptidase D-ALA esterase/amidase"/>
    <property type="match status" value="1"/>
</dbReference>
<sequence length="387" mass="38863">MPGFLAAGAACGVKASGADDLAMVATADGSPVTAAGVFTSNKMTAPPVLVTREHLAATGGRAAAVVLNSGNANAATGAAGMADAELMCTLTAEALGCSPDEVLVCSTGLIGFPLPMDRIIPAIPLLAGALTVDGGPAAARAIMTTDTVPRTTITTGTTLDGDTFTIGGVAKGAAMLEPNMATMLAVLTTDALLDTVTATDLLRAAVGVSFNCLTVDGAESTNDTVLLLASGAAGPVDTGEFGGLLADACRDLAIQMADDAEGSTKTVFLTVTGAADDAEAAKGARDTANCQLVKCSWYGEDPYWGRIAAEMGAAGIAFDPATITISYGGQVVYAAEQVQPVDEVALTAHMAGRRIHLEVDLGQGSGSAWIVTTDLSHAYIDENMRTS</sequence>
<feature type="binding site" evidence="6">
    <location>
        <position position="261"/>
    </location>
    <ligand>
        <name>substrate</name>
    </ligand>
</feature>
<feature type="binding site" evidence="6">
    <location>
        <position position="144"/>
    </location>
    <ligand>
        <name>substrate</name>
    </ligand>
</feature>
<keyword evidence="6" id="KW-0511">Multifunctional enzyme</keyword>
<evidence type="ECO:0000256" key="3">
    <source>
        <dbReference type="ARBA" id="ARBA00022679"/>
    </source>
</evidence>
<keyword evidence="6" id="KW-0028">Amino-acid biosynthesis</keyword>
<comment type="catalytic activity">
    <reaction evidence="6">
        <text>L-glutamate + acetyl-CoA = N-acetyl-L-glutamate + CoA + H(+)</text>
        <dbReference type="Rhea" id="RHEA:24292"/>
        <dbReference type="ChEBI" id="CHEBI:15378"/>
        <dbReference type="ChEBI" id="CHEBI:29985"/>
        <dbReference type="ChEBI" id="CHEBI:44337"/>
        <dbReference type="ChEBI" id="CHEBI:57287"/>
        <dbReference type="ChEBI" id="CHEBI:57288"/>
        <dbReference type="EC" id="2.3.1.1"/>
    </reaction>
</comment>
<dbReference type="PANTHER" id="PTHR23100:SF0">
    <property type="entry name" value="ARGININE BIOSYNTHESIS BIFUNCTIONAL PROTEIN ARGJ, MITOCHONDRIAL"/>
    <property type="match status" value="1"/>
</dbReference>
<keyword evidence="5 6" id="KW-0012">Acyltransferase</keyword>
<dbReference type="SUPFAM" id="SSF56266">
    <property type="entry name" value="DmpA/ArgJ-like"/>
    <property type="match status" value="1"/>
</dbReference>
<dbReference type="Pfam" id="PF01960">
    <property type="entry name" value="ArgJ"/>
    <property type="match status" value="1"/>
</dbReference>
<keyword evidence="7" id="KW-0032">Aminotransferase</keyword>
<evidence type="ECO:0000256" key="5">
    <source>
        <dbReference type="ARBA" id="ARBA00023315"/>
    </source>
</evidence>
<dbReference type="InterPro" id="IPR016117">
    <property type="entry name" value="ArgJ-like_dom_sf"/>
</dbReference>
<feature type="site" description="Involved in the stabilization of negative charge on the oxyanion by the formation of the oxyanion hole" evidence="6">
    <location>
        <position position="107"/>
    </location>
</feature>
<dbReference type="GO" id="GO:0006592">
    <property type="term" value="P:ornithine biosynthetic process"/>
    <property type="evidence" value="ECO:0007669"/>
    <property type="project" value="TreeGrafter"/>
</dbReference>
<comment type="pathway">
    <text evidence="6">Amino-acid biosynthesis; L-arginine biosynthesis; L-ornithine and N-acetyl-L-glutamate from L-glutamate and N(2)-acetyl-L-ornithine (cyclic): step 1/1.</text>
</comment>
<dbReference type="GO" id="GO:0008483">
    <property type="term" value="F:transaminase activity"/>
    <property type="evidence" value="ECO:0007669"/>
    <property type="project" value="UniProtKB-KW"/>
</dbReference>
<dbReference type="InterPro" id="IPR042195">
    <property type="entry name" value="ArgJ_beta_C"/>
</dbReference>
<dbReference type="CDD" id="cd02152">
    <property type="entry name" value="OAT"/>
    <property type="match status" value="1"/>
</dbReference>
<dbReference type="GO" id="GO:0004042">
    <property type="term" value="F:L-glutamate N-acetyltransferase activity"/>
    <property type="evidence" value="ECO:0007669"/>
    <property type="project" value="UniProtKB-UniRule"/>
</dbReference>
<comment type="catalytic activity">
    <reaction evidence="6">
        <text>N(2)-acetyl-L-ornithine + L-glutamate = N-acetyl-L-glutamate + L-ornithine</text>
        <dbReference type="Rhea" id="RHEA:15349"/>
        <dbReference type="ChEBI" id="CHEBI:29985"/>
        <dbReference type="ChEBI" id="CHEBI:44337"/>
        <dbReference type="ChEBI" id="CHEBI:46911"/>
        <dbReference type="ChEBI" id="CHEBI:57805"/>
        <dbReference type="EC" id="2.3.1.35"/>
    </reaction>
</comment>
<dbReference type="GO" id="GO:0004358">
    <property type="term" value="F:L-glutamate N-acetyltransferase activity, acting on acetyl-L-ornithine as donor"/>
    <property type="evidence" value="ECO:0007669"/>
    <property type="project" value="UniProtKB-UniRule"/>
</dbReference>
<comment type="similarity">
    <text evidence="1 6">Belongs to the ArgJ family.</text>
</comment>
<protein>
    <recommendedName>
        <fullName evidence="6">Arginine biosynthesis bifunctional protein ArgJ</fullName>
    </recommendedName>
    <domain>
        <recommendedName>
            <fullName evidence="6">Glutamate N-acetyltransferase</fullName>
            <ecNumber evidence="6">2.3.1.35</ecNumber>
        </recommendedName>
        <alternativeName>
            <fullName evidence="6">Ornithine acetyltransferase</fullName>
            <shortName evidence="6">OATase</shortName>
        </alternativeName>
        <alternativeName>
            <fullName evidence="6">Ornithine transacetylase</fullName>
        </alternativeName>
    </domain>
    <domain>
        <recommendedName>
            <fullName evidence="6">Amino-acid acetyltransferase</fullName>
            <ecNumber evidence="6">2.3.1.1</ecNumber>
        </recommendedName>
        <alternativeName>
            <fullName evidence="6">N-acetylglutamate synthase</fullName>
            <shortName evidence="6">AGSase</shortName>
        </alternativeName>
    </domain>
    <component>
        <recommendedName>
            <fullName evidence="6">Arginine biosynthesis bifunctional protein ArgJ alpha chain</fullName>
        </recommendedName>
    </component>
    <component>
        <recommendedName>
            <fullName evidence="6">Arginine biosynthesis bifunctional protein ArgJ beta chain</fullName>
        </recommendedName>
    </component>
</protein>
<dbReference type="AlphaFoldDB" id="E0XVC1"/>
<dbReference type="UniPathway" id="UPA00068">
    <property type="reaction ID" value="UER00106"/>
</dbReference>
<dbReference type="InterPro" id="IPR002813">
    <property type="entry name" value="Arg_biosynth_ArgJ"/>
</dbReference>
<feature type="site" description="Cleavage; by autolysis" evidence="6">
    <location>
        <begin position="181"/>
        <end position="182"/>
    </location>
</feature>
<evidence type="ECO:0000256" key="6">
    <source>
        <dbReference type="HAMAP-Rule" id="MF_01106"/>
    </source>
</evidence>
<dbReference type="EMBL" id="GU474887">
    <property type="protein sequence ID" value="ADI18362.1"/>
    <property type="molecule type" value="Genomic_DNA"/>
</dbReference>
<comment type="function">
    <text evidence="6">Catalyzes two activities which are involved in the cyclic version of arginine biosynthesis: the synthesis of N-acetylglutamate from glutamate and acetyl-CoA as the acetyl donor, and of ornithine by transacetylation between N(2)-acetylornithine and glutamate.</text>
</comment>
<name>E0XVC1_9ACTN</name>
<feature type="chain" id="PRO_5023341634" description="Arginine biosynthesis bifunctional protein ArgJ alpha chain" evidence="6">
    <location>
        <begin position="1"/>
        <end position="181"/>
    </location>
</feature>
<feature type="binding site" evidence="6">
    <location>
        <position position="383"/>
    </location>
    <ligand>
        <name>substrate</name>
    </ligand>
</feature>
<comment type="subunit">
    <text evidence="2 6">Heterotetramer of two alpha and two beta chains.</text>
</comment>
<feature type="binding site" evidence="6">
    <location>
        <position position="182"/>
    </location>
    <ligand>
        <name>substrate</name>
    </ligand>
</feature>
<evidence type="ECO:0000256" key="4">
    <source>
        <dbReference type="ARBA" id="ARBA00022813"/>
    </source>
</evidence>
<dbReference type="NCBIfam" id="TIGR00120">
    <property type="entry name" value="ArgJ"/>
    <property type="match status" value="1"/>
</dbReference>
<comment type="pathway">
    <text evidence="6">Amino-acid biosynthesis; L-arginine biosynthesis; N(2)-acetyl-L-ornithine from L-glutamate: step 1/4.</text>
</comment>
<dbReference type="GO" id="GO:0006526">
    <property type="term" value="P:L-arginine biosynthetic process"/>
    <property type="evidence" value="ECO:0007669"/>
    <property type="project" value="UniProtKB-UniRule"/>
</dbReference>
<evidence type="ECO:0000256" key="2">
    <source>
        <dbReference type="ARBA" id="ARBA00011475"/>
    </source>
</evidence>
<accession>E0XVC1</accession>
<dbReference type="EC" id="2.3.1.1" evidence="6"/>
<keyword evidence="4 6" id="KW-0068">Autocatalytic cleavage</keyword>
<keyword evidence="3 6" id="KW-0808">Transferase</keyword>
<dbReference type="EC" id="2.3.1.35" evidence="6"/>
<proteinExistence type="inferred from homology"/>
<reference evidence="7" key="1">
    <citation type="journal article" date="2011" name="Environ. Microbiol.">
        <title>Time-series analyses of Monterey Bay coastal microbial picoplankton using a 'genome proxy' microarray.</title>
        <authorList>
            <person name="Rich V.I."/>
            <person name="Pham V.D."/>
            <person name="Eppley J."/>
            <person name="Shi Y."/>
            <person name="DeLong E.F."/>
        </authorList>
    </citation>
    <scope>NUCLEOTIDE SEQUENCE</scope>
</reference>
<feature type="active site" description="Nucleophile" evidence="6">
    <location>
        <position position="182"/>
    </location>
</feature>
<gene>
    <name evidence="6" type="primary">argJ</name>
</gene>
<feature type="chain" id="PRO_5023341633" description="Arginine biosynthesis bifunctional protein ArgJ beta chain" evidence="6">
    <location>
        <begin position="182"/>
        <end position="387"/>
    </location>
</feature>
<dbReference type="GO" id="GO:0005737">
    <property type="term" value="C:cytoplasm"/>
    <property type="evidence" value="ECO:0007669"/>
    <property type="project" value="UniProtKB-SubCell"/>
</dbReference>
<evidence type="ECO:0000256" key="1">
    <source>
        <dbReference type="ARBA" id="ARBA00006774"/>
    </source>
</evidence>
<comment type="caution">
    <text evidence="6">Lacks conserved residue(s) required for the propagation of feature annotation.</text>
</comment>
<dbReference type="Gene3D" id="3.10.20.340">
    <property type="entry name" value="ArgJ beta chain, C-terminal domain"/>
    <property type="match status" value="1"/>
</dbReference>
<evidence type="ECO:0000313" key="7">
    <source>
        <dbReference type="EMBL" id="ADI18362.1"/>
    </source>
</evidence>
<feature type="site" description="Involved in the stabilization of negative charge on the oxyanion by the formation of the oxyanion hole" evidence="6">
    <location>
        <position position="108"/>
    </location>
</feature>
<dbReference type="PANTHER" id="PTHR23100">
    <property type="entry name" value="ARGININE BIOSYNTHESIS BIFUNCTIONAL PROTEIN ARGJ"/>
    <property type="match status" value="1"/>
</dbReference>
<comment type="subcellular location">
    <subcellularLocation>
        <location evidence="6">Cytoplasm</location>
    </subcellularLocation>
</comment>
<dbReference type="HAMAP" id="MF_01106">
    <property type="entry name" value="ArgJ"/>
    <property type="match status" value="1"/>
</dbReference>
<dbReference type="NCBIfam" id="NF003802">
    <property type="entry name" value="PRK05388.1"/>
    <property type="match status" value="1"/>
</dbReference>
<organism evidence="7">
    <name type="scientific">uncultured actinobacterium HF4000_04C13</name>
    <dbReference type="NCBI Taxonomy" id="711002"/>
    <lineage>
        <taxon>Bacteria</taxon>
        <taxon>Bacillati</taxon>
        <taxon>Actinomycetota</taxon>
        <taxon>Actinomycetes</taxon>
        <taxon>environmental samples</taxon>
    </lineage>
</organism>
<keyword evidence="6" id="KW-0055">Arginine biosynthesis</keyword>
<keyword evidence="6" id="KW-0963">Cytoplasm</keyword>